<keyword evidence="5" id="KW-1185">Reference proteome</keyword>
<dbReference type="Pfam" id="PF07727">
    <property type="entry name" value="RVT_2"/>
    <property type="match status" value="1"/>
</dbReference>
<dbReference type="Pfam" id="PF25597">
    <property type="entry name" value="SH3_retrovirus"/>
    <property type="match status" value="1"/>
</dbReference>
<name>A0AA38FFV0_TAXCH</name>
<gene>
    <name evidence="4" type="ORF">KI387_011775</name>
</gene>
<evidence type="ECO:0000313" key="5">
    <source>
        <dbReference type="Proteomes" id="UP000824469"/>
    </source>
</evidence>
<organism evidence="4 5">
    <name type="scientific">Taxus chinensis</name>
    <name type="common">Chinese yew</name>
    <name type="synonym">Taxus wallichiana var. chinensis</name>
    <dbReference type="NCBI Taxonomy" id="29808"/>
    <lineage>
        <taxon>Eukaryota</taxon>
        <taxon>Viridiplantae</taxon>
        <taxon>Streptophyta</taxon>
        <taxon>Embryophyta</taxon>
        <taxon>Tracheophyta</taxon>
        <taxon>Spermatophyta</taxon>
        <taxon>Pinopsida</taxon>
        <taxon>Pinidae</taxon>
        <taxon>Conifers II</taxon>
        <taxon>Cupressales</taxon>
        <taxon>Taxaceae</taxon>
        <taxon>Taxus</taxon>
    </lineage>
</organism>
<dbReference type="Proteomes" id="UP000824469">
    <property type="component" value="Unassembled WGS sequence"/>
</dbReference>
<reference evidence="4 5" key="1">
    <citation type="journal article" date="2021" name="Nat. Plants">
        <title>The Taxus genome provides insights into paclitaxel biosynthesis.</title>
        <authorList>
            <person name="Xiong X."/>
            <person name="Gou J."/>
            <person name="Liao Q."/>
            <person name="Li Y."/>
            <person name="Zhou Q."/>
            <person name="Bi G."/>
            <person name="Li C."/>
            <person name="Du R."/>
            <person name="Wang X."/>
            <person name="Sun T."/>
            <person name="Guo L."/>
            <person name="Liang H."/>
            <person name="Lu P."/>
            <person name="Wu Y."/>
            <person name="Zhang Z."/>
            <person name="Ro D.K."/>
            <person name="Shang Y."/>
            <person name="Huang S."/>
            <person name="Yan J."/>
        </authorList>
    </citation>
    <scope>NUCLEOTIDE SEQUENCE [LARGE SCALE GENOMIC DNA]</scope>
    <source>
        <strain evidence="4">Ta-2019</strain>
    </source>
</reference>
<evidence type="ECO:0000259" key="2">
    <source>
        <dbReference type="Pfam" id="PF07727"/>
    </source>
</evidence>
<dbReference type="OMA" id="WESNFEV"/>
<dbReference type="InterPro" id="IPR013103">
    <property type="entry name" value="RVT_2"/>
</dbReference>
<evidence type="ECO:0000256" key="1">
    <source>
        <dbReference type="SAM" id="MobiDB-lite"/>
    </source>
</evidence>
<proteinExistence type="predicted"/>
<evidence type="ECO:0008006" key="6">
    <source>
        <dbReference type="Google" id="ProtNLM"/>
    </source>
</evidence>
<feature type="domain" description="Retroviral polymerase SH3-like" evidence="3">
    <location>
        <begin position="2"/>
        <end position="56"/>
    </location>
</feature>
<comment type="caution">
    <text evidence="4">The sequence shown here is derived from an EMBL/GenBank/DDBJ whole genome shotgun (WGS) entry which is preliminary data.</text>
</comment>
<evidence type="ECO:0000259" key="3">
    <source>
        <dbReference type="Pfam" id="PF25597"/>
    </source>
</evidence>
<sequence length="262" mass="29760">MHVLDKRRKKIDPKTLPCLFLGYSTTSKAYRLMDPETKKIYESRDVVCDESSFDSLPHNGDPVPTSSHRLLTHPDDEQDDSSQREEELSGDLFVDLGTLENTSSHQQRQRPKWVQSTIRDAHLNSLPGTSTGVRTRSQARHEVNFALMSSVVESTEPDTVREALDQPQWKQAMDAEYDSLIQNRTWELVDLPPGKKSIGCKWIFKTKYKADGSIDKHKARLVAKGYAQQEGIDYDETFAPTVKIKTIRVVCALAAQNGWKLQ</sequence>
<dbReference type="InterPro" id="IPR057670">
    <property type="entry name" value="SH3_retrovirus"/>
</dbReference>
<protein>
    <recommendedName>
        <fullName evidence="6">Reverse transcriptase Ty1/copia-type domain-containing protein</fullName>
    </recommendedName>
</protein>
<accession>A0AA38FFV0</accession>
<dbReference type="EMBL" id="JAHRHJ020000009">
    <property type="protein sequence ID" value="KAH9300192.1"/>
    <property type="molecule type" value="Genomic_DNA"/>
</dbReference>
<evidence type="ECO:0000313" key="4">
    <source>
        <dbReference type="EMBL" id="KAH9300192.1"/>
    </source>
</evidence>
<feature type="region of interest" description="Disordered" evidence="1">
    <location>
        <begin position="51"/>
        <end position="85"/>
    </location>
</feature>
<feature type="domain" description="Reverse transcriptase Ty1/copia-type" evidence="2">
    <location>
        <begin position="183"/>
        <end position="260"/>
    </location>
</feature>
<dbReference type="AlphaFoldDB" id="A0AA38FFV0"/>